<keyword evidence="2" id="KW-0808">Transferase</keyword>
<dbReference type="GO" id="GO:0003887">
    <property type="term" value="F:DNA-directed DNA polymerase activity"/>
    <property type="evidence" value="ECO:0007669"/>
    <property type="project" value="UniProtKB-KW"/>
</dbReference>
<dbReference type="SUPFAM" id="SSF52540">
    <property type="entry name" value="P-loop containing nucleoside triphosphate hydrolases"/>
    <property type="match status" value="1"/>
</dbReference>
<evidence type="ECO:0000256" key="3">
    <source>
        <dbReference type="ARBA" id="ARBA00049244"/>
    </source>
</evidence>
<evidence type="ECO:0000313" key="4">
    <source>
        <dbReference type="EMBL" id="AKO52725.1"/>
    </source>
</evidence>
<dbReference type="RefSeq" id="WP_048385841.1">
    <property type="nucleotide sequence ID" value="NZ_CP011494.1"/>
</dbReference>
<dbReference type="KEGG" id="mpq:ABA45_10140"/>
<keyword evidence="5" id="KW-1185">Reference proteome</keyword>
<dbReference type="STRING" id="330734.ABA45_10140"/>
<dbReference type="EC" id="2.7.7.7" evidence="1"/>
<dbReference type="InterPro" id="IPR050238">
    <property type="entry name" value="DNA_Rep/Repair_Clamp_Loader"/>
</dbReference>
<keyword evidence="2" id="KW-0239">DNA-directed DNA polymerase</keyword>
<gene>
    <name evidence="4" type="ORF">ABA45_10140</name>
</gene>
<dbReference type="GO" id="GO:0006261">
    <property type="term" value="P:DNA-templated DNA replication"/>
    <property type="evidence" value="ECO:0007669"/>
    <property type="project" value="TreeGrafter"/>
</dbReference>
<evidence type="ECO:0000256" key="1">
    <source>
        <dbReference type="ARBA" id="ARBA00012417"/>
    </source>
</evidence>
<dbReference type="Pfam" id="PF13177">
    <property type="entry name" value="DNA_pol3_delta2"/>
    <property type="match status" value="1"/>
</dbReference>
<dbReference type="GO" id="GO:0009360">
    <property type="term" value="C:DNA polymerase III complex"/>
    <property type="evidence" value="ECO:0007669"/>
    <property type="project" value="TreeGrafter"/>
</dbReference>
<dbReference type="InterPro" id="IPR027417">
    <property type="entry name" value="P-loop_NTPase"/>
</dbReference>
<protein>
    <recommendedName>
        <fullName evidence="1">DNA-directed DNA polymerase</fullName>
        <ecNumber evidence="1">2.7.7.7</ecNumber>
    </recommendedName>
</protein>
<evidence type="ECO:0000313" key="5">
    <source>
        <dbReference type="Proteomes" id="UP000036406"/>
    </source>
</evidence>
<dbReference type="PANTHER" id="PTHR11669">
    <property type="entry name" value="REPLICATION FACTOR C / DNA POLYMERASE III GAMMA-TAU SUBUNIT"/>
    <property type="match status" value="1"/>
</dbReference>
<dbReference type="Proteomes" id="UP000036406">
    <property type="component" value="Chromosome"/>
</dbReference>
<dbReference type="PANTHER" id="PTHR11669:SF8">
    <property type="entry name" value="DNA POLYMERASE III SUBUNIT DELTA"/>
    <property type="match status" value="1"/>
</dbReference>
<reference evidence="4 5" key="1">
    <citation type="submission" date="2015-05" db="EMBL/GenBank/DDBJ databases">
        <title>Complete genome of Marinobacter psychrophilus strain 20041T isolated from sea-ice of the Canadian Basin.</title>
        <authorList>
            <person name="Song L."/>
            <person name="Ren L."/>
            <person name="Yu Y."/>
            <person name="Wang X."/>
        </authorList>
    </citation>
    <scope>NUCLEOTIDE SEQUENCE [LARGE SCALE GENOMIC DNA]</scope>
    <source>
        <strain evidence="4 5">20041</strain>
    </source>
</reference>
<dbReference type="Gene3D" id="3.40.50.300">
    <property type="entry name" value="P-loop containing nucleotide triphosphate hydrolases"/>
    <property type="match status" value="1"/>
</dbReference>
<proteinExistence type="predicted"/>
<keyword evidence="2" id="KW-0548">Nucleotidyltransferase</keyword>
<organism evidence="4 5">
    <name type="scientific">Marinobacter psychrophilus</name>
    <dbReference type="NCBI Taxonomy" id="330734"/>
    <lineage>
        <taxon>Bacteria</taxon>
        <taxon>Pseudomonadati</taxon>
        <taxon>Pseudomonadota</taxon>
        <taxon>Gammaproteobacteria</taxon>
        <taxon>Pseudomonadales</taxon>
        <taxon>Marinobacteraceae</taxon>
        <taxon>Marinobacter</taxon>
    </lineage>
</organism>
<evidence type="ECO:0000256" key="2">
    <source>
        <dbReference type="ARBA" id="ARBA00022932"/>
    </source>
</evidence>
<name>A0A0H4I4T6_9GAMM</name>
<dbReference type="AlphaFoldDB" id="A0A0H4I4T6"/>
<accession>A0A0H4I4T6</accession>
<comment type="catalytic activity">
    <reaction evidence="3">
        <text>DNA(n) + a 2'-deoxyribonucleoside 5'-triphosphate = DNA(n+1) + diphosphate</text>
        <dbReference type="Rhea" id="RHEA:22508"/>
        <dbReference type="Rhea" id="RHEA-COMP:17339"/>
        <dbReference type="Rhea" id="RHEA-COMP:17340"/>
        <dbReference type="ChEBI" id="CHEBI:33019"/>
        <dbReference type="ChEBI" id="CHEBI:61560"/>
        <dbReference type="ChEBI" id="CHEBI:173112"/>
        <dbReference type="EC" id="2.7.7.7"/>
    </reaction>
</comment>
<dbReference type="EMBL" id="CP011494">
    <property type="protein sequence ID" value="AKO52725.1"/>
    <property type="molecule type" value="Genomic_DNA"/>
</dbReference>
<sequence length="340" mass="37337">MATDMPWLAKAWRSVQKQLTESRLPHALIINGERGVGKRAWADAVAVLLLCDQLQTDPQGMPQACGHCKQCELKRAGSHPDVRVYAPEKSRMVRIVQIRELINFASASPQVGHRKIAIIDRADQLNINAANALLKTLEEPSGDTVLLLLQESGRPLLPTIRSRCQTHTLPVPVAAEAERWLVGQLALLPPENQPDSTSVAKALMLAGNAPRLALDYLNSGFIALHDAAFCGFRDFMKNQVTLADAAKAFKALGLAETLWLFEGWAADLARLSAGGEPAHHEAADMLRFLAGCNPPWRAHELLGMVREGREAVVYNANPELEASRLLLAWQQLMPKRQRAG</sequence>
<dbReference type="PATRIC" id="fig|330734.3.peg.2132"/>